<dbReference type="EMBL" id="JAPFCC010000001">
    <property type="protein sequence ID" value="MCW7552780.1"/>
    <property type="molecule type" value="Genomic_DNA"/>
</dbReference>
<dbReference type="InterPro" id="IPR038721">
    <property type="entry name" value="IS701-like_DDE_dom"/>
</dbReference>
<feature type="domain" description="Transposase IS701-like DDE" evidence="1">
    <location>
        <begin position="73"/>
        <end position="282"/>
    </location>
</feature>
<reference evidence="2 3" key="1">
    <citation type="submission" date="2022-10" db="EMBL/GenBank/DDBJ databases">
        <title>High-quality genome sequences of two octocoral-associated bacteria, Endozoicomonas euniceicola EF212 and Endozoicomonas gorgoniicola PS125.</title>
        <authorList>
            <person name="Chiou Y.-J."/>
            <person name="Chen Y.-H."/>
        </authorList>
    </citation>
    <scope>NUCLEOTIDE SEQUENCE [LARGE SCALE GENOMIC DNA]</scope>
    <source>
        <strain evidence="2 3">PS125</strain>
    </source>
</reference>
<dbReference type="PANTHER" id="PTHR33627:SF1">
    <property type="entry name" value="TRANSPOSASE"/>
    <property type="match status" value="1"/>
</dbReference>
<dbReference type="Proteomes" id="UP001209854">
    <property type="component" value="Unassembled WGS sequence"/>
</dbReference>
<dbReference type="SUPFAM" id="SSF53098">
    <property type="entry name" value="Ribonuclease H-like"/>
    <property type="match status" value="1"/>
</dbReference>
<dbReference type="Pfam" id="PF13546">
    <property type="entry name" value="DDE_5"/>
    <property type="match status" value="1"/>
</dbReference>
<sequence length="465" mass="53987">MAGCYRNGWPNALEYPIYQEKAVAMLTSDQKVILRELSLYTTFLAKALSPLAVPTFCELLLGGMLSGEGFVTQALLTIHYENFWNSYHHWVSQGKWRWRNLAHRLILLVSSKVPDGQTIPLILDDLTFERCSNKAPACRIHHQHSKKKNRCTYLLGQCWVFLAIPFQRPSDKVHTAIPVMAFPSPKSGNISKLKIAKAMLKSVRQTLQGRALHLLTDCWFMNHTMMQPALELGYEVIGHIPKNRALYALPVDALPPSPFKRKGRKRKYGVKMTPEEVEKLPETRMTLWLYRKNRTVSFRSCICRARFLKGRIVRVVWSRFENDKGETETKLFLSTNPDLKADEVLLAYSLRWPIEPMFQQLKHEFGCKHLWQQKLRTLLRWMHIKMAGYALLQLLTICQNPAAIALAKTAWRHPDTVTAGMLRRALFWIIPQFRIRGCWNRYEQKLELKLPDKNERSDSFLEKAA</sequence>
<accession>A0ABT3MTR2</accession>
<proteinExistence type="predicted"/>
<keyword evidence="3" id="KW-1185">Reference proteome</keyword>
<evidence type="ECO:0000313" key="3">
    <source>
        <dbReference type="Proteomes" id="UP001209854"/>
    </source>
</evidence>
<name>A0ABT3MTR2_9GAMM</name>
<organism evidence="2 3">
    <name type="scientific">Endozoicomonas gorgoniicola</name>
    <dbReference type="NCBI Taxonomy" id="1234144"/>
    <lineage>
        <taxon>Bacteria</taxon>
        <taxon>Pseudomonadati</taxon>
        <taxon>Pseudomonadota</taxon>
        <taxon>Gammaproteobacteria</taxon>
        <taxon>Oceanospirillales</taxon>
        <taxon>Endozoicomonadaceae</taxon>
        <taxon>Endozoicomonas</taxon>
    </lineage>
</organism>
<dbReference type="InterPro" id="IPR012337">
    <property type="entry name" value="RNaseH-like_sf"/>
</dbReference>
<evidence type="ECO:0000259" key="1">
    <source>
        <dbReference type="Pfam" id="PF13546"/>
    </source>
</evidence>
<dbReference type="InterPro" id="IPR039365">
    <property type="entry name" value="IS701-like"/>
</dbReference>
<dbReference type="RefSeq" id="WP_265442345.1">
    <property type="nucleotide sequence ID" value="NZ_JAPFCC010000001.1"/>
</dbReference>
<evidence type="ECO:0000313" key="2">
    <source>
        <dbReference type="EMBL" id="MCW7552780.1"/>
    </source>
</evidence>
<gene>
    <name evidence="2" type="ORF">NX722_09015</name>
</gene>
<dbReference type="PANTHER" id="PTHR33627">
    <property type="entry name" value="TRANSPOSASE"/>
    <property type="match status" value="1"/>
</dbReference>
<protein>
    <submittedName>
        <fullName evidence="2">Transposase</fullName>
    </submittedName>
</protein>
<comment type="caution">
    <text evidence="2">The sequence shown here is derived from an EMBL/GenBank/DDBJ whole genome shotgun (WGS) entry which is preliminary data.</text>
</comment>